<dbReference type="InterPro" id="IPR007182">
    <property type="entry name" value="MnhB"/>
</dbReference>
<feature type="transmembrane region" description="Helical" evidence="8">
    <location>
        <begin position="66"/>
        <end position="92"/>
    </location>
</feature>
<name>A0A411YE41_9ACTN</name>
<dbReference type="KEGG" id="erz:ER308_08095"/>
<reference evidence="10 11" key="1">
    <citation type="submission" date="2019-01" db="EMBL/GenBank/DDBJ databases">
        <title>Egibacter rhizosphaerae EGI 80759T.</title>
        <authorList>
            <person name="Chen D.-D."/>
            <person name="Tian Y."/>
            <person name="Jiao J.-Y."/>
            <person name="Zhang X.-T."/>
            <person name="Zhang Y.-G."/>
            <person name="Zhang Y."/>
            <person name="Xiao M."/>
            <person name="Shu W.-S."/>
            <person name="Li W.-J."/>
        </authorList>
    </citation>
    <scope>NUCLEOTIDE SEQUENCE [LARGE SCALE GENOMIC DNA]</scope>
    <source>
        <strain evidence="10 11">EGI 80759</strain>
    </source>
</reference>
<dbReference type="Proteomes" id="UP000291469">
    <property type="component" value="Chromosome"/>
</dbReference>
<evidence type="ECO:0000313" key="11">
    <source>
        <dbReference type="Proteomes" id="UP000291469"/>
    </source>
</evidence>
<proteinExistence type="inferred from homology"/>
<feature type="transmembrane region" description="Helical" evidence="8">
    <location>
        <begin position="35"/>
        <end position="54"/>
    </location>
</feature>
<dbReference type="InterPro" id="IPR050622">
    <property type="entry name" value="CPA3_antiporter_subunitB"/>
</dbReference>
<feature type="transmembrane region" description="Helical" evidence="8">
    <location>
        <begin position="12"/>
        <end position="29"/>
    </location>
</feature>
<dbReference type="Pfam" id="PF04039">
    <property type="entry name" value="MnhB"/>
    <property type="match status" value="1"/>
</dbReference>
<dbReference type="OrthoDB" id="9798859at2"/>
<evidence type="ECO:0000256" key="5">
    <source>
        <dbReference type="ARBA" id="ARBA00022989"/>
    </source>
</evidence>
<comment type="similarity">
    <text evidence="2">Belongs to the CPA3 antiporters (TC 2.A.63) subunit B family.</text>
</comment>
<evidence type="ECO:0000256" key="8">
    <source>
        <dbReference type="SAM" id="Phobius"/>
    </source>
</evidence>
<evidence type="ECO:0000256" key="2">
    <source>
        <dbReference type="ARBA" id="ARBA00009425"/>
    </source>
</evidence>
<dbReference type="AlphaFoldDB" id="A0A411YE41"/>
<evidence type="ECO:0000259" key="9">
    <source>
        <dbReference type="Pfam" id="PF04039"/>
    </source>
</evidence>
<protein>
    <submittedName>
        <fullName evidence="10">Na(+)/H(+) antiporter subunit B</fullName>
    </submittedName>
</protein>
<sequence>MSTVILRTGQRVLVPLMVAFSLYLLLRGHNEVGGGFIGGLAAGAAVVLEYLTLGTRGVLRYRFLRFVPLCGWGLALATVYGIGGLVLGQSFLQSAKFELGQFELAASLVFDVGVWLIVVGMVVAIMTYLGEPRDDDRVTPGLPTWVPDPDTGSESPREGRR</sequence>
<evidence type="ECO:0000256" key="7">
    <source>
        <dbReference type="SAM" id="MobiDB-lite"/>
    </source>
</evidence>
<dbReference type="EMBL" id="CP036402">
    <property type="protein sequence ID" value="QBI19514.1"/>
    <property type="molecule type" value="Genomic_DNA"/>
</dbReference>
<dbReference type="GO" id="GO:0005886">
    <property type="term" value="C:plasma membrane"/>
    <property type="evidence" value="ECO:0007669"/>
    <property type="project" value="UniProtKB-SubCell"/>
</dbReference>
<dbReference type="PANTHER" id="PTHR33932:SF4">
    <property type="entry name" value="NA(+)_H(+) ANTIPORTER SUBUNIT B"/>
    <property type="match status" value="1"/>
</dbReference>
<keyword evidence="5 8" id="KW-1133">Transmembrane helix</keyword>
<keyword evidence="6 8" id="KW-0472">Membrane</keyword>
<evidence type="ECO:0000256" key="6">
    <source>
        <dbReference type="ARBA" id="ARBA00023136"/>
    </source>
</evidence>
<accession>A0A411YE41</accession>
<feature type="region of interest" description="Disordered" evidence="7">
    <location>
        <begin position="138"/>
        <end position="161"/>
    </location>
</feature>
<feature type="transmembrane region" description="Helical" evidence="8">
    <location>
        <begin position="104"/>
        <end position="129"/>
    </location>
</feature>
<evidence type="ECO:0000256" key="3">
    <source>
        <dbReference type="ARBA" id="ARBA00022475"/>
    </source>
</evidence>
<gene>
    <name evidence="10" type="ORF">ER308_08095</name>
</gene>
<keyword evidence="4 8" id="KW-0812">Transmembrane</keyword>
<evidence type="ECO:0000256" key="4">
    <source>
        <dbReference type="ARBA" id="ARBA00022692"/>
    </source>
</evidence>
<organism evidence="10 11">
    <name type="scientific">Egibacter rhizosphaerae</name>
    <dbReference type="NCBI Taxonomy" id="1670831"/>
    <lineage>
        <taxon>Bacteria</taxon>
        <taxon>Bacillati</taxon>
        <taxon>Actinomycetota</taxon>
        <taxon>Nitriliruptoria</taxon>
        <taxon>Egibacterales</taxon>
        <taxon>Egibacteraceae</taxon>
        <taxon>Egibacter</taxon>
    </lineage>
</organism>
<keyword evidence="11" id="KW-1185">Reference proteome</keyword>
<dbReference type="PANTHER" id="PTHR33932">
    <property type="entry name" value="NA(+)/H(+) ANTIPORTER SUBUNIT B"/>
    <property type="match status" value="1"/>
</dbReference>
<feature type="domain" description="Na+/H+ antiporter MnhB subunit-related protein" evidence="9">
    <location>
        <begin position="5"/>
        <end position="123"/>
    </location>
</feature>
<evidence type="ECO:0000256" key="1">
    <source>
        <dbReference type="ARBA" id="ARBA00004651"/>
    </source>
</evidence>
<dbReference type="RefSeq" id="WP_131154511.1">
    <property type="nucleotide sequence ID" value="NZ_CP036402.1"/>
</dbReference>
<comment type="subcellular location">
    <subcellularLocation>
        <location evidence="1">Cell membrane</location>
        <topology evidence="1">Multi-pass membrane protein</topology>
    </subcellularLocation>
</comment>
<evidence type="ECO:0000313" key="10">
    <source>
        <dbReference type="EMBL" id="QBI19514.1"/>
    </source>
</evidence>
<keyword evidence="3" id="KW-1003">Cell membrane</keyword>